<evidence type="ECO:0000256" key="4">
    <source>
        <dbReference type="PIRSR" id="PIRSR001365-1"/>
    </source>
</evidence>
<dbReference type="RefSeq" id="WP_150406959.1">
    <property type="nucleotide sequence ID" value="NZ_VXLC01000027.1"/>
</dbReference>
<feature type="active site" description="Proton donor/acceptor" evidence="4">
    <location>
        <position position="137"/>
    </location>
</feature>
<reference evidence="6 7" key="1">
    <citation type="submission" date="2019-09" db="EMBL/GenBank/DDBJ databases">
        <authorList>
            <person name="Wang X."/>
        </authorList>
    </citation>
    <scope>NUCLEOTIDE SEQUENCE [LARGE SCALE GENOMIC DNA]</scope>
    <source>
        <strain evidence="6 7">CICC 11023</strain>
    </source>
</reference>
<dbReference type="PANTHER" id="PTHR12128:SF66">
    <property type="entry name" value="4-HYDROXY-2-OXOGLUTARATE ALDOLASE, MITOCHONDRIAL"/>
    <property type="match status" value="1"/>
</dbReference>
<dbReference type="SMART" id="SM01130">
    <property type="entry name" value="DHDPS"/>
    <property type="match status" value="1"/>
</dbReference>
<organism evidence="6 7">
    <name type="scientific">Nocardia colli</name>
    <dbReference type="NCBI Taxonomy" id="2545717"/>
    <lineage>
        <taxon>Bacteria</taxon>
        <taxon>Bacillati</taxon>
        <taxon>Actinomycetota</taxon>
        <taxon>Actinomycetes</taxon>
        <taxon>Mycobacteriales</taxon>
        <taxon>Nocardiaceae</taxon>
        <taxon>Nocardia</taxon>
    </lineage>
</organism>
<accession>A0A5N0E4E8</accession>
<evidence type="ECO:0000256" key="2">
    <source>
        <dbReference type="ARBA" id="ARBA00023239"/>
    </source>
</evidence>
<protein>
    <submittedName>
        <fullName evidence="6">Dihydrodipicolinate synthase family protein</fullName>
    </submittedName>
</protein>
<keyword evidence="2 3" id="KW-0456">Lyase</keyword>
<proteinExistence type="inferred from homology"/>
<keyword evidence="7" id="KW-1185">Reference proteome</keyword>
<dbReference type="PRINTS" id="PR00146">
    <property type="entry name" value="DHPICSNTHASE"/>
</dbReference>
<dbReference type="PANTHER" id="PTHR12128">
    <property type="entry name" value="DIHYDRODIPICOLINATE SYNTHASE"/>
    <property type="match status" value="1"/>
</dbReference>
<dbReference type="AlphaFoldDB" id="A0A5N0E4E8"/>
<dbReference type="GO" id="GO:0008840">
    <property type="term" value="F:4-hydroxy-tetrahydrodipicolinate synthase activity"/>
    <property type="evidence" value="ECO:0007669"/>
    <property type="project" value="TreeGrafter"/>
</dbReference>
<dbReference type="CDD" id="cd00408">
    <property type="entry name" value="DHDPS-like"/>
    <property type="match status" value="1"/>
</dbReference>
<dbReference type="Gene3D" id="3.20.20.70">
    <property type="entry name" value="Aldolase class I"/>
    <property type="match status" value="1"/>
</dbReference>
<evidence type="ECO:0000256" key="5">
    <source>
        <dbReference type="PIRSR" id="PIRSR001365-2"/>
    </source>
</evidence>
<comment type="similarity">
    <text evidence="1 3">Belongs to the DapA family.</text>
</comment>
<evidence type="ECO:0000256" key="1">
    <source>
        <dbReference type="ARBA" id="ARBA00007592"/>
    </source>
</evidence>
<dbReference type="Pfam" id="PF00701">
    <property type="entry name" value="DHDPS"/>
    <property type="match status" value="1"/>
</dbReference>
<dbReference type="InterPro" id="IPR013785">
    <property type="entry name" value="Aldolase_TIM"/>
</dbReference>
<name>A0A5N0E4E8_9NOCA</name>
<evidence type="ECO:0000256" key="3">
    <source>
        <dbReference type="PIRNR" id="PIRNR001365"/>
    </source>
</evidence>
<dbReference type="OrthoDB" id="9778880at2"/>
<dbReference type="InterPro" id="IPR002220">
    <property type="entry name" value="DapA-like"/>
</dbReference>
<evidence type="ECO:0000313" key="6">
    <source>
        <dbReference type="EMBL" id="KAA8882974.1"/>
    </source>
</evidence>
<gene>
    <name evidence="6" type="ORF">F3087_37840</name>
</gene>
<evidence type="ECO:0000313" key="7">
    <source>
        <dbReference type="Proteomes" id="UP000323876"/>
    </source>
</evidence>
<sequence>MRGSIAGIVAYPVTPFGADGGKVDETVLRGLVDRLVDAGVDAVAPLGSTGEAAYLDDQEWAAVASICIEQVDGRVPTVIGVSELTTAGTIARARLAERLGATALMMLPVAYWRLTEEELRRHFTAVAGSVALPIMAYNNPGTSGIDMPPEFLVELVGAVDNITMVKESSGDIARMRRLAEHGVPFFNGSSRLALQAFDAGAVGWCTAAACLVPEQIVEVWRLLSSSETDSATKLFERLEPLLVAMSRGGLPRTVKAGLNSLGIQVGDPRPPLLPVDEDTHRAIAELITAAVDGHRA</sequence>
<dbReference type="GO" id="GO:0005829">
    <property type="term" value="C:cytosol"/>
    <property type="evidence" value="ECO:0007669"/>
    <property type="project" value="TreeGrafter"/>
</dbReference>
<comment type="caution">
    <text evidence="6">The sequence shown here is derived from an EMBL/GenBank/DDBJ whole genome shotgun (WGS) entry which is preliminary data.</text>
</comment>
<feature type="active site" description="Schiff-base intermediate with substrate" evidence="4">
    <location>
        <position position="166"/>
    </location>
</feature>
<feature type="binding site" evidence="5">
    <location>
        <position position="49"/>
    </location>
    <ligand>
        <name>pyruvate</name>
        <dbReference type="ChEBI" id="CHEBI:15361"/>
    </ligand>
</feature>
<dbReference type="SUPFAM" id="SSF51569">
    <property type="entry name" value="Aldolase"/>
    <property type="match status" value="1"/>
</dbReference>
<dbReference type="Proteomes" id="UP000323876">
    <property type="component" value="Unassembled WGS sequence"/>
</dbReference>
<dbReference type="EMBL" id="VXLC01000027">
    <property type="protein sequence ID" value="KAA8882974.1"/>
    <property type="molecule type" value="Genomic_DNA"/>
</dbReference>
<dbReference type="PIRSF" id="PIRSF001365">
    <property type="entry name" value="DHDPS"/>
    <property type="match status" value="1"/>
</dbReference>